<reference evidence="2 3" key="1">
    <citation type="journal article" date="2021" name="Nat. Plants">
        <title>The Taxus genome provides insights into paclitaxel biosynthesis.</title>
        <authorList>
            <person name="Xiong X."/>
            <person name="Gou J."/>
            <person name="Liao Q."/>
            <person name="Li Y."/>
            <person name="Zhou Q."/>
            <person name="Bi G."/>
            <person name="Li C."/>
            <person name="Du R."/>
            <person name="Wang X."/>
            <person name="Sun T."/>
            <person name="Guo L."/>
            <person name="Liang H."/>
            <person name="Lu P."/>
            <person name="Wu Y."/>
            <person name="Zhang Z."/>
            <person name="Ro D.K."/>
            <person name="Shang Y."/>
            <person name="Huang S."/>
            <person name="Yan J."/>
        </authorList>
    </citation>
    <scope>NUCLEOTIDE SEQUENCE [LARGE SCALE GENOMIC DNA]</scope>
    <source>
        <strain evidence="2">Ta-2019</strain>
    </source>
</reference>
<dbReference type="GO" id="GO:0042276">
    <property type="term" value="P:error-prone translesion synthesis"/>
    <property type="evidence" value="ECO:0007669"/>
    <property type="project" value="TreeGrafter"/>
</dbReference>
<dbReference type="Proteomes" id="UP000824469">
    <property type="component" value="Unassembled WGS sequence"/>
</dbReference>
<feature type="domain" description="DNA polymerase epsilon subunit B N-terminal" evidence="1">
    <location>
        <begin position="41"/>
        <end position="101"/>
    </location>
</feature>
<dbReference type="Gene3D" id="1.10.8.60">
    <property type="match status" value="1"/>
</dbReference>
<dbReference type="PANTHER" id="PTHR12708:SF0">
    <property type="entry name" value="DNA POLYMERASE EPSILON SUBUNIT 2"/>
    <property type="match status" value="1"/>
</dbReference>
<proteinExistence type="predicted"/>
<dbReference type="Pfam" id="PF12213">
    <property type="entry name" value="Dpoe2NT"/>
    <property type="match status" value="1"/>
</dbReference>
<gene>
    <name evidence="2" type="ORF">KI387_025205</name>
</gene>
<dbReference type="InterPro" id="IPR016266">
    <property type="entry name" value="POLE2"/>
</dbReference>
<dbReference type="GO" id="GO:0003677">
    <property type="term" value="F:DNA binding"/>
    <property type="evidence" value="ECO:0007669"/>
    <property type="project" value="InterPro"/>
</dbReference>
<dbReference type="PANTHER" id="PTHR12708">
    <property type="entry name" value="DNA POLYMERASE EPSILON SUBUNIT B"/>
    <property type="match status" value="1"/>
</dbReference>
<feature type="non-terminal residue" evidence="2">
    <location>
        <position position="150"/>
    </location>
</feature>
<accession>A0AA38L9D1</accession>
<feature type="non-terminal residue" evidence="2">
    <location>
        <position position="1"/>
    </location>
</feature>
<dbReference type="GO" id="GO:0008622">
    <property type="term" value="C:epsilon DNA polymerase complex"/>
    <property type="evidence" value="ECO:0007669"/>
    <property type="project" value="InterPro"/>
</dbReference>
<protein>
    <recommendedName>
        <fullName evidence="1">DNA polymerase epsilon subunit B N-terminal domain-containing protein</fullName>
    </recommendedName>
</protein>
<dbReference type="EMBL" id="JAHRHJ020000005">
    <property type="protein sequence ID" value="KAH9316578.1"/>
    <property type="molecule type" value="Genomic_DNA"/>
</dbReference>
<name>A0AA38L9D1_TAXCH</name>
<evidence type="ECO:0000259" key="1">
    <source>
        <dbReference type="Pfam" id="PF12213"/>
    </source>
</evidence>
<keyword evidence="3" id="KW-1185">Reference proteome</keyword>
<sequence>SNSKENLKYQKREGLRRRGQLYAEKFKSSKNQAEMGSQTLKNVQKKFKLRGLALTMDALKAVVNFINDFTDAEDEALELVMDEIDRASLQAPVLDKESVEGVLNLLAGTNAENNYAAGASITAYNQSGLRIIDVFLVSKFCYDPIRKMFY</sequence>
<comment type="caution">
    <text evidence="2">The sequence shown here is derived from an EMBL/GenBank/DDBJ whole genome shotgun (WGS) entry which is preliminary data.</text>
</comment>
<evidence type="ECO:0000313" key="2">
    <source>
        <dbReference type="EMBL" id="KAH9316578.1"/>
    </source>
</evidence>
<dbReference type="GO" id="GO:0006261">
    <property type="term" value="P:DNA-templated DNA replication"/>
    <property type="evidence" value="ECO:0007669"/>
    <property type="project" value="InterPro"/>
</dbReference>
<dbReference type="InterPro" id="IPR024639">
    <property type="entry name" value="DNA_pol_e_bsu_N"/>
</dbReference>
<dbReference type="AlphaFoldDB" id="A0AA38L9D1"/>
<organism evidence="2 3">
    <name type="scientific">Taxus chinensis</name>
    <name type="common">Chinese yew</name>
    <name type="synonym">Taxus wallichiana var. chinensis</name>
    <dbReference type="NCBI Taxonomy" id="29808"/>
    <lineage>
        <taxon>Eukaryota</taxon>
        <taxon>Viridiplantae</taxon>
        <taxon>Streptophyta</taxon>
        <taxon>Embryophyta</taxon>
        <taxon>Tracheophyta</taxon>
        <taxon>Spermatophyta</taxon>
        <taxon>Pinopsida</taxon>
        <taxon>Pinidae</taxon>
        <taxon>Conifers II</taxon>
        <taxon>Cupressales</taxon>
        <taxon>Taxaceae</taxon>
        <taxon>Taxus</taxon>
    </lineage>
</organism>
<dbReference type="OMA" id="KNQAEMG"/>
<evidence type="ECO:0000313" key="3">
    <source>
        <dbReference type="Proteomes" id="UP000824469"/>
    </source>
</evidence>